<dbReference type="EMBL" id="FMHG01000003">
    <property type="protein sequence ID" value="SCJ89119.1"/>
    <property type="molecule type" value="Genomic_DNA"/>
</dbReference>
<gene>
    <name evidence="4" type="primary">rihB_17</name>
    <name evidence="4" type="ORF">SAMEA3545359_02587</name>
</gene>
<feature type="domain" description="Inosine/uridine-preferring nucleoside hydrolase" evidence="3">
    <location>
        <begin position="5"/>
        <end position="301"/>
    </location>
</feature>
<keyword evidence="1 4" id="KW-0378">Hydrolase</keyword>
<dbReference type="InterPro" id="IPR001910">
    <property type="entry name" value="Inosine/uridine_hydrolase_dom"/>
</dbReference>
<dbReference type="AlphaFoldDB" id="A0A1C6K454"/>
<dbReference type="Pfam" id="PF01156">
    <property type="entry name" value="IU_nuc_hydro"/>
    <property type="match status" value="1"/>
</dbReference>
<dbReference type="GO" id="GO:0050263">
    <property type="term" value="F:ribosylpyrimidine nucleosidase activity"/>
    <property type="evidence" value="ECO:0007669"/>
    <property type="project" value="UniProtKB-EC"/>
</dbReference>
<proteinExistence type="predicted"/>
<evidence type="ECO:0000313" key="4">
    <source>
        <dbReference type="EMBL" id="SCJ89119.1"/>
    </source>
</evidence>
<organism evidence="4">
    <name type="scientific">uncultured Anaerotruncus sp</name>
    <dbReference type="NCBI Taxonomy" id="905011"/>
    <lineage>
        <taxon>Bacteria</taxon>
        <taxon>Bacillati</taxon>
        <taxon>Bacillota</taxon>
        <taxon>Clostridia</taxon>
        <taxon>Eubacteriales</taxon>
        <taxon>Oscillospiraceae</taxon>
        <taxon>Anaerotruncus</taxon>
        <taxon>environmental samples</taxon>
    </lineage>
</organism>
<dbReference type="InterPro" id="IPR015910">
    <property type="entry name" value="I/U_nuclsd_hydro_CS"/>
</dbReference>
<dbReference type="Gene3D" id="3.90.245.10">
    <property type="entry name" value="Ribonucleoside hydrolase-like"/>
    <property type="match status" value="1"/>
</dbReference>
<protein>
    <submittedName>
        <fullName evidence="4">Pyrimidine-specific ribonucleoside hydrolase rihB</fullName>
        <ecNumber evidence="4">3.2.2.8</ecNumber>
    </submittedName>
</protein>
<dbReference type="PROSITE" id="PS01247">
    <property type="entry name" value="IUNH"/>
    <property type="match status" value="1"/>
</dbReference>
<dbReference type="InterPro" id="IPR036452">
    <property type="entry name" value="Ribo_hydro-like"/>
</dbReference>
<dbReference type="EC" id="3.2.2.8" evidence="4"/>
<sequence length="309" mass="33571">MRRFIIDTDTASDDAVALVMALRAQNIHVEAITCVHGNVPLQVASRNARISVQKAATYQPPVYQGLAIPLLRVLEHRAESAHGADGLGNMNYPEPNVPLADGNAVQKIVDIVAADDSGELELCAIGPMTNIAAAILLAPQVMKKVKNLTVMGGQWRMIDAFTPNAEFNIALDAEAVKIVLESGMHTTFVPIDVCYGHTEIDAADRAVLRSYHTEVGDFFIDSNRCLLEMNRNAYGKDIISMPDPTAIAVLIDPSIITGSFEARADIELRSPDGYGQLLYDLEADDKNCTVITEIDAAKFKELVFATAKY</sequence>
<dbReference type="SUPFAM" id="SSF53590">
    <property type="entry name" value="Nucleoside hydrolase"/>
    <property type="match status" value="1"/>
</dbReference>
<dbReference type="PANTHER" id="PTHR46190">
    <property type="entry name" value="SI:CH211-201H21.5-RELATED"/>
    <property type="match status" value="1"/>
</dbReference>
<accession>A0A1C6K454</accession>
<dbReference type="PANTHER" id="PTHR46190:SF1">
    <property type="entry name" value="SI:CH211-201H21.5"/>
    <property type="match status" value="1"/>
</dbReference>
<name>A0A1C6K454_9FIRM</name>
<evidence type="ECO:0000256" key="2">
    <source>
        <dbReference type="ARBA" id="ARBA00023295"/>
    </source>
</evidence>
<evidence type="ECO:0000259" key="3">
    <source>
        <dbReference type="Pfam" id="PF01156"/>
    </source>
</evidence>
<reference evidence="4" key="1">
    <citation type="submission" date="2015-09" db="EMBL/GenBank/DDBJ databases">
        <authorList>
            <consortium name="Pathogen Informatics"/>
        </authorList>
    </citation>
    <scope>NUCLEOTIDE SEQUENCE</scope>
    <source>
        <strain evidence="4">2789STDY5834896</strain>
    </source>
</reference>
<evidence type="ECO:0000256" key="1">
    <source>
        <dbReference type="ARBA" id="ARBA00022801"/>
    </source>
</evidence>
<dbReference type="InterPro" id="IPR052775">
    <property type="entry name" value="IUN_hydrolase"/>
</dbReference>
<keyword evidence="2 4" id="KW-0326">Glycosidase</keyword>